<evidence type="ECO:0000313" key="5">
    <source>
        <dbReference type="Proteomes" id="UP000215374"/>
    </source>
</evidence>
<feature type="signal peptide" evidence="1">
    <location>
        <begin position="1"/>
        <end position="23"/>
    </location>
</feature>
<dbReference type="NCBIfam" id="TIGR02122">
    <property type="entry name" value="TRAP_TAXI"/>
    <property type="match status" value="1"/>
</dbReference>
<dbReference type="Gene3D" id="3.40.190.10">
    <property type="entry name" value="Periplasmic binding protein-like II"/>
    <property type="match status" value="2"/>
</dbReference>
<name>A0A076NM88_9CORY</name>
<dbReference type="EMBL" id="LT906467">
    <property type="protein sequence ID" value="SNV87311.1"/>
    <property type="molecule type" value="Genomic_DNA"/>
</dbReference>
<protein>
    <submittedName>
        <fullName evidence="3">ABC-type taurine transport system, periplasmic component</fullName>
    </submittedName>
    <submittedName>
        <fullName evidence="2">C4-dicarboxylate ABC transporter substrate-binding protein</fullName>
    </submittedName>
</protein>
<proteinExistence type="predicted"/>
<dbReference type="InterPro" id="IPR011852">
    <property type="entry name" value="TRAP_TAXI"/>
</dbReference>
<dbReference type="Pfam" id="PF16868">
    <property type="entry name" value="NMT1_3"/>
    <property type="match status" value="1"/>
</dbReference>
<dbReference type="PROSITE" id="PS51257">
    <property type="entry name" value="PROKAR_LIPOPROTEIN"/>
    <property type="match status" value="1"/>
</dbReference>
<evidence type="ECO:0000313" key="2">
    <source>
        <dbReference type="EMBL" id="AIJ34443.1"/>
    </source>
</evidence>
<reference evidence="3 5" key="2">
    <citation type="submission" date="2017-06" db="EMBL/GenBank/DDBJ databases">
        <authorList>
            <consortium name="Pathogen Informatics"/>
        </authorList>
    </citation>
    <scope>NUCLEOTIDE SEQUENCE [LARGE SCALE GENOMIC DNA]</scope>
    <source>
        <strain evidence="3 5">NCTC13015</strain>
    </source>
</reference>
<dbReference type="EMBL" id="CP009211">
    <property type="protein sequence ID" value="AIJ34443.1"/>
    <property type="molecule type" value="Genomic_DNA"/>
</dbReference>
<feature type="chain" id="PRO_5038207086" evidence="1">
    <location>
        <begin position="24"/>
        <end position="332"/>
    </location>
</feature>
<evidence type="ECO:0000256" key="1">
    <source>
        <dbReference type="SAM" id="SignalP"/>
    </source>
</evidence>
<reference evidence="2 4" key="1">
    <citation type="submission" date="2014-08" db="EMBL/GenBank/DDBJ databases">
        <title>Complete genome sequence of Corynebacterium imitans DSM 44264, isolated from a five-month-old boy with suspected pharyngeal diphtheria.</title>
        <authorList>
            <person name="Mollmann S."/>
            <person name="Albersmeier A."/>
            <person name="Ruckert C."/>
            <person name="Tauch A."/>
        </authorList>
    </citation>
    <scope>NUCLEOTIDE SEQUENCE [LARGE SCALE GENOMIC DNA]</scope>
    <source>
        <strain evidence="2 4">DSM 44264</strain>
    </source>
</reference>
<organism evidence="2 4">
    <name type="scientific">Corynebacterium imitans</name>
    <dbReference type="NCBI Taxonomy" id="156978"/>
    <lineage>
        <taxon>Bacteria</taxon>
        <taxon>Bacillati</taxon>
        <taxon>Actinomycetota</taxon>
        <taxon>Actinomycetes</taxon>
        <taxon>Mycobacteriales</taxon>
        <taxon>Corynebacteriaceae</taxon>
        <taxon>Corynebacterium</taxon>
    </lineage>
</organism>
<evidence type="ECO:0000313" key="4">
    <source>
        <dbReference type="Proteomes" id="UP000028780"/>
    </source>
</evidence>
<dbReference type="PANTHER" id="PTHR42941">
    <property type="entry name" value="SLL1037 PROTEIN"/>
    <property type="match status" value="1"/>
</dbReference>
<dbReference type="AlphaFoldDB" id="A0A076NM88"/>
<dbReference type="Proteomes" id="UP000215374">
    <property type="component" value="Chromosome 1"/>
</dbReference>
<dbReference type="CDD" id="cd13567">
    <property type="entry name" value="PBP2_TtGluBP"/>
    <property type="match status" value="1"/>
</dbReference>
<dbReference type="PANTHER" id="PTHR42941:SF1">
    <property type="entry name" value="SLL1037 PROTEIN"/>
    <property type="match status" value="1"/>
</dbReference>
<evidence type="ECO:0000313" key="3">
    <source>
        <dbReference type="EMBL" id="SNV87311.1"/>
    </source>
</evidence>
<keyword evidence="1" id="KW-0732">Signal</keyword>
<dbReference type="HOGENOM" id="CLU_033215_0_0_11"/>
<dbReference type="KEGG" id="cii:CIMIT_11645"/>
<dbReference type="SUPFAM" id="SSF53850">
    <property type="entry name" value="Periplasmic binding protein-like II"/>
    <property type="match status" value="1"/>
</dbReference>
<gene>
    <name evidence="2" type="ORF">CIMIT_11645</name>
    <name evidence="3" type="ORF">SAMEA4535761_02386</name>
</gene>
<accession>A0A076NM88</accession>
<sequence>MRIRSTVAAVAAAALLLTGCSDSGSDAGGDSSNSASSGESSVDFVTIATGGTSGPYYQIGAAMSQVLSDTLGADSSVQASGSSVENIQLLTDGRAEVAFAMGDATRQAIEGTGPFEGKEALKDLKAITALYPNFVQIVTTKSSGITSVEDLRGKRVGVGDQNSGVELNAQTILEAHGMSYDDIDQDYLSYADSIDQIKNGQTDAAFVTSGLPNSSVMDLVTTDDVVIVPIEGEGMEKLQEKYPFFESDAIPGGTYDEAEDVPTASITNQLLVSPSLDDDQVYEITKALFENLDQIQGAHNAAKQITLDSVEDGLATELHPGARRYFEEVGAL</sequence>
<keyword evidence="4" id="KW-1185">Reference proteome</keyword>
<dbReference type="Proteomes" id="UP000028780">
    <property type="component" value="Chromosome"/>
</dbReference>
<dbReference type="RefSeq" id="WP_038593193.1">
    <property type="nucleotide sequence ID" value="NZ_CP009211.1"/>
</dbReference>
<dbReference type="eggNOG" id="COG2358">
    <property type="taxonomic scope" value="Bacteria"/>
</dbReference>